<dbReference type="PRINTS" id="PR00038">
    <property type="entry name" value="HTHLUXR"/>
</dbReference>
<evidence type="ECO:0000256" key="1">
    <source>
        <dbReference type="ARBA" id="ARBA00022741"/>
    </source>
</evidence>
<dbReference type="SMART" id="SM00421">
    <property type="entry name" value="HTH_LUXR"/>
    <property type="match status" value="1"/>
</dbReference>
<name>A0A386Z6E1_9NOCA</name>
<keyword evidence="1" id="KW-0547">Nucleotide-binding</keyword>
<reference evidence="4 5" key="1">
    <citation type="submission" date="2018-09" db="EMBL/GenBank/DDBJ databases">
        <title>Nocardia yunnanensis sp. nov., an actinomycete isolated from a soil sample.</title>
        <authorList>
            <person name="Zhang J."/>
        </authorList>
    </citation>
    <scope>NUCLEOTIDE SEQUENCE [LARGE SCALE GENOMIC DNA]</scope>
    <source>
        <strain evidence="4 5">CFHS0054</strain>
    </source>
</reference>
<organism evidence="4 5">
    <name type="scientific">Nocardia yunnanensis</name>
    <dbReference type="NCBI Taxonomy" id="2382165"/>
    <lineage>
        <taxon>Bacteria</taxon>
        <taxon>Bacillati</taxon>
        <taxon>Actinomycetota</taxon>
        <taxon>Actinomycetes</taxon>
        <taxon>Mycobacteriales</taxon>
        <taxon>Nocardiaceae</taxon>
        <taxon>Nocardia</taxon>
    </lineage>
</organism>
<protein>
    <submittedName>
        <fullName evidence="4">Helix-turn-helix transcriptional regulator</fullName>
    </submittedName>
</protein>
<dbReference type="EMBL" id="CP032568">
    <property type="protein sequence ID" value="AYF72813.1"/>
    <property type="molecule type" value="Genomic_DNA"/>
</dbReference>
<accession>A0A386Z6E1</accession>
<dbReference type="Pfam" id="PF00196">
    <property type="entry name" value="GerE"/>
    <property type="match status" value="1"/>
</dbReference>
<feature type="domain" description="HTH luxR-type" evidence="3">
    <location>
        <begin position="838"/>
        <end position="903"/>
    </location>
</feature>
<dbReference type="GO" id="GO:0003677">
    <property type="term" value="F:DNA binding"/>
    <property type="evidence" value="ECO:0007669"/>
    <property type="project" value="InterPro"/>
</dbReference>
<dbReference type="Proteomes" id="UP000267164">
    <property type="component" value="Chromosome"/>
</dbReference>
<dbReference type="InterPro" id="IPR011990">
    <property type="entry name" value="TPR-like_helical_dom_sf"/>
</dbReference>
<dbReference type="KEGG" id="nyu:D7D52_01805"/>
<dbReference type="InterPro" id="IPR036388">
    <property type="entry name" value="WH-like_DNA-bd_sf"/>
</dbReference>
<keyword evidence="5" id="KW-1185">Reference proteome</keyword>
<proteinExistence type="predicted"/>
<dbReference type="GO" id="GO:0004016">
    <property type="term" value="F:adenylate cyclase activity"/>
    <property type="evidence" value="ECO:0007669"/>
    <property type="project" value="TreeGrafter"/>
</dbReference>
<gene>
    <name evidence="4" type="ORF">D7D52_01805</name>
</gene>
<dbReference type="PROSITE" id="PS00622">
    <property type="entry name" value="HTH_LUXR_1"/>
    <property type="match status" value="1"/>
</dbReference>
<dbReference type="InterPro" id="IPR000792">
    <property type="entry name" value="Tscrpt_reg_LuxR_C"/>
</dbReference>
<evidence type="ECO:0000259" key="3">
    <source>
        <dbReference type="PROSITE" id="PS50043"/>
    </source>
</evidence>
<dbReference type="RefSeq" id="WP_120734756.1">
    <property type="nucleotide sequence ID" value="NZ_CP032568.1"/>
</dbReference>
<evidence type="ECO:0000313" key="4">
    <source>
        <dbReference type="EMBL" id="AYF72813.1"/>
    </source>
</evidence>
<keyword evidence="2" id="KW-0067">ATP-binding</keyword>
<dbReference type="InterPro" id="IPR016032">
    <property type="entry name" value="Sig_transdc_resp-reg_C-effctor"/>
</dbReference>
<evidence type="ECO:0000256" key="2">
    <source>
        <dbReference type="ARBA" id="ARBA00022840"/>
    </source>
</evidence>
<dbReference type="SUPFAM" id="SSF46894">
    <property type="entry name" value="C-terminal effector domain of the bipartite response regulators"/>
    <property type="match status" value="1"/>
</dbReference>
<dbReference type="GO" id="GO:0006355">
    <property type="term" value="P:regulation of DNA-templated transcription"/>
    <property type="evidence" value="ECO:0007669"/>
    <property type="project" value="InterPro"/>
</dbReference>
<dbReference type="PANTHER" id="PTHR16305:SF35">
    <property type="entry name" value="TRANSCRIPTIONAL ACTIVATOR DOMAIN"/>
    <property type="match status" value="1"/>
</dbReference>
<dbReference type="AlphaFoldDB" id="A0A386Z6E1"/>
<dbReference type="InterPro" id="IPR041664">
    <property type="entry name" value="AAA_16"/>
</dbReference>
<dbReference type="Pfam" id="PF13191">
    <property type="entry name" value="AAA_16"/>
    <property type="match status" value="1"/>
</dbReference>
<dbReference type="PROSITE" id="PS50043">
    <property type="entry name" value="HTH_LUXR_2"/>
    <property type="match status" value="1"/>
</dbReference>
<sequence length="907" mass="96942">MNALYGREVEIGCIDTLLHDAEHGRSGTLAVIGEAGEGKTALLEHAARTAGPHWQVLRCTGVESESELLFAGLQSLLASLPGGSAALPIGQLPDNQADALRGAIGLAPPATPVDRFQVGLATLSLLAELSTAGPILCLIDDAQWLDRSSADALRFAARRLGSEGIVVLFAGRTGFTVPGVHTLLPTPLDTAAARRLLTDRWPALDTEAADRILVEAMGNPLALLELPSMDPDPLRMGPLPLPARLRGGFEHRIAGQPAAVRTVLLVVAAEETGELGLILRALAELGCADEDLAAAETSRMVTVDGGFVRFRHPLQRAAAYHSAAFTERRAVHAALAAVLCAEPDRRAWHLAAAAAGPDETIAAALEIAAGHARERSGYSAASTALERAARFTPEPRHRGARLTLAAEWAAEAGRAERALRLADAADALPLTAGFRARLGAVRAQLAFADCALRRAGELWTRAAGEIAESDPERAAVMLLEAGRAAFTRGELTGVRTARSRLAALPLPDAARPTLLAALDGPLSLAEGDLCVGIEIVRAGVARNRSQPLESPSVPLNLAGQAVLVGDVADSRELLTRLMEECRARGMIGWVPAACAFLGTAELMQGRLPEAGSVLDEGLRMARDIDQKTWVTHTQAVIALLAAARGDEQTCRELATRVLASGHEAFINTTHCEWALALLDLGLGHYEAALDRLERLHRIRDRARGQWVHLLRDLVEAAARLRRPDRAADAMIEIERWADATGSPFAEAIALRGRAALRDDGDAYEQALKLQAAEGLWYDHARTALLYGESLRRKRRRADARTHLRRAVEIFERVGAPLWAERARTELRATGESLDPAPAADLTAALTPQELQVVRLAAAGATNKEIAARLFLSPKTVGHHLYRAFPKLGVASRLELARLGLDRPADPE</sequence>
<dbReference type="OrthoDB" id="134933at2"/>
<dbReference type="GO" id="GO:0005737">
    <property type="term" value="C:cytoplasm"/>
    <property type="evidence" value="ECO:0007669"/>
    <property type="project" value="TreeGrafter"/>
</dbReference>
<dbReference type="InterPro" id="IPR027417">
    <property type="entry name" value="P-loop_NTPase"/>
</dbReference>
<dbReference type="PANTHER" id="PTHR16305">
    <property type="entry name" value="TESTICULAR SOLUBLE ADENYLYL CYCLASE"/>
    <property type="match status" value="1"/>
</dbReference>
<dbReference type="CDD" id="cd06170">
    <property type="entry name" value="LuxR_C_like"/>
    <property type="match status" value="1"/>
</dbReference>
<dbReference type="Gene3D" id="1.10.10.10">
    <property type="entry name" value="Winged helix-like DNA-binding domain superfamily/Winged helix DNA-binding domain"/>
    <property type="match status" value="1"/>
</dbReference>
<dbReference type="GO" id="GO:0005524">
    <property type="term" value="F:ATP binding"/>
    <property type="evidence" value="ECO:0007669"/>
    <property type="project" value="UniProtKB-KW"/>
</dbReference>
<evidence type="ECO:0000313" key="5">
    <source>
        <dbReference type="Proteomes" id="UP000267164"/>
    </source>
</evidence>
<dbReference type="Gene3D" id="1.25.40.10">
    <property type="entry name" value="Tetratricopeptide repeat domain"/>
    <property type="match status" value="1"/>
</dbReference>
<dbReference type="SUPFAM" id="SSF48452">
    <property type="entry name" value="TPR-like"/>
    <property type="match status" value="1"/>
</dbReference>
<dbReference type="SUPFAM" id="SSF52540">
    <property type="entry name" value="P-loop containing nucleoside triphosphate hydrolases"/>
    <property type="match status" value="1"/>
</dbReference>